<evidence type="ECO:0000256" key="1">
    <source>
        <dbReference type="PIRSR" id="PIRSR005962-1"/>
    </source>
</evidence>
<dbReference type="NCBIfam" id="TIGR01891">
    <property type="entry name" value="amidohydrolases"/>
    <property type="match status" value="1"/>
</dbReference>
<dbReference type="PIRSF" id="PIRSF005962">
    <property type="entry name" value="Pept_M20D_amidohydro"/>
    <property type="match status" value="1"/>
</dbReference>
<dbReference type="Pfam" id="PF01546">
    <property type="entry name" value="Peptidase_M20"/>
    <property type="match status" value="1"/>
</dbReference>
<sequence length="430" mass="46824">MRPDIDKLATSLFPEVCRWRRDFHRFPEVGWTEFRTTAKVAETLKNLGFQVAMGAEIIRKESRMGVPDSRTLDEAMQLAEQAGVDTKWLTPQEDGLTGVLGTWETGRPGPTVAFRFDMDALAIQESDSSTHLPYQEGFHSQILGKMHACGHDGHTAIGLGLASLIPQLQDRLKGTIKLIFQPAEEGVRGARAMVDAGVLEGVDRFFSGHIGLHANRNGLVACGVSQLLATSKMDVTFRGISAHAAQSPESGRNALLAAAAATLHLHSISGHSNGLSRINVGVFRAGSGRNVVADKAFLQLETRGETQSVQDYMSKECIRMIRHTAKVYDVEVEIKLVGEAASAECNPELVQEVYKIASSMTGQLEVVPTLPFQASEDAATMMTAVQQQGGKATYLLFGSHLPKGHHHPAFDFDEETLLLALRTYGRLLPL</sequence>
<dbReference type="Proteomes" id="UP000503088">
    <property type="component" value="Chromosome"/>
</dbReference>
<dbReference type="Gene3D" id="3.40.630.10">
    <property type="entry name" value="Zn peptidases"/>
    <property type="match status" value="2"/>
</dbReference>
<dbReference type="SUPFAM" id="SSF55031">
    <property type="entry name" value="Bacterial exopeptidase dimerisation domain"/>
    <property type="match status" value="1"/>
</dbReference>
<dbReference type="InterPro" id="IPR036264">
    <property type="entry name" value="Bact_exopeptidase_dim_dom"/>
</dbReference>
<dbReference type="InterPro" id="IPR002933">
    <property type="entry name" value="Peptidase_M20"/>
</dbReference>
<keyword evidence="4" id="KW-1185">Reference proteome</keyword>
<feature type="binding site" evidence="1">
    <location>
        <position position="209"/>
    </location>
    <ligand>
        <name>Mn(2+)</name>
        <dbReference type="ChEBI" id="CHEBI:29035"/>
        <label>2</label>
    </ligand>
</feature>
<dbReference type="InterPro" id="IPR052030">
    <property type="entry name" value="Peptidase_M20/M20A_hydrolases"/>
</dbReference>
<comment type="cofactor">
    <cofactor evidence="1">
        <name>Mn(2+)</name>
        <dbReference type="ChEBI" id="CHEBI:29035"/>
    </cofactor>
    <text evidence="1">The Mn(2+) ion enhances activity.</text>
</comment>
<gene>
    <name evidence="3" type="ORF">GXN76_01820</name>
</gene>
<keyword evidence="1" id="KW-0464">Manganese</keyword>
<dbReference type="GO" id="GO:0016805">
    <property type="term" value="F:dipeptidase activity"/>
    <property type="evidence" value="ECO:0007669"/>
    <property type="project" value="TreeGrafter"/>
</dbReference>
<dbReference type="RefSeq" id="WP_173219869.1">
    <property type="nucleotide sequence ID" value="NZ_CP048104.1"/>
</dbReference>
<feature type="binding site" evidence="1">
    <location>
        <position position="151"/>
    </location>
    <ligand>
        <name>Mn(2+)</name>
        <dbReference type="ChEBI" id="CHEBI:29035"/>
        <label>2</label>
    </ligand>
</feature>
<evidence type="ECO:0000313" key="4">
    <source>
        <dbReference type="Proteomes" id="UP000503088"/>
    </source>
</evidence>
<dbReference type="GO" id="GO:0005737">
    <property type="term" value="C:cytoplasm"/>
    <property type="evidence" value="ECO:0007669"/>
    <property type="project" value="TreeGrafter"/>
</dbReference>
<dbReference type="SUPFAM" id="SSF53187">
    <property type="entry name" value="Zn-dependent exopeptidases"/>
    <property type="match status" value="1"/>
</dbReference>
<dbReference type="AlphaFoldDB" id="A0A7D3XQB6"/>
<name>A0A7D3XQB6_9BACL</name>
<dbReference type="GO" id="GO:0071713">
    <property type="term" value="F:para-aminobenzoyl-glutamate hydrolase activity"/>
    <property type="evidence" value="ECO:0007669"/>
    <property type="project" value="TreeGrafter"/>
</dbReference>
<organism evidence="3 4">
    <name type="scientific">Kroppenstedtia pulmonis</name>
    <dbReference type="NCBI Taxonomy" id="1380685"/>
    <lineage>
        <taxon>Bacteria</taxon>
        <taxon>Bacillati</taxon>
        <taxon>Bacillota</taxon>
        <taxon>Bacilli</taxon>
        <taxon>Bacillales</taxon>
        <taxon>Thermoactinomycetaceae</taxon>
        <taxon>Kroppenstedtia</taxon>
    </lineage>
</organism>
<dbReference type="GO" id="GO:0046872">
    <property type="term" value="F:metal ion binding"/>
    <property type="evidence" value="ECO:0007669"/>
    <property type="project" value="UniProtKB-KW"/>
</dbReference>
<dbReference type="GO" id="GO:0046657">
    <property type="term" value="P:folic acid catabolic process"/>
    <property type="evidence" value="ECO:0007669"/>
    <property type="project" value="TreeGrafter"/>
</dbReference>
<feature type="binding site" evidence="1">
    <location>
        <position position="149"/>
    </location>
    <ligand>
        <name>Mn(2+)</name>
        <dbReference type="ChEBI" id="CHEBI:29035"/>
        <label>2</label>
    </ligand>
</feature>
<keyword evidence="3" id="KW-0378">Hydrolase</keyword>
<feature type="binding site" evidence="1">
    <location>
        <position position="406"/>
    </location>
    <ligand>
        <name>Mn(2+)</name>
        <dbReference type="ChEBI" id="CHEBI:29035"/>
        <label>2</label>
    </ligand>
</feature>
<dbReference type="PANTHER" id="PTHR30575:SF3">
    <property type="entry name" value="PEPTIDASE M20 DIMERISATION DOMAIN-CONTAINING PROTEIN"/>
    <property type="match status" value="1"/>
</dbReference>
<dbReference type="EMBL" id="CP048104">
    <property type="protein sequence ID" value="QKG83328.1"/>
    <property type="molecule type" value="Genomic_DNA"/>
</dbReference>
<protein>
    <submittedName>
        <fullName evidence="3">M20 family metallo-hydrolase</fullName>
    </submittedName>
</protein>
<evidence type="ECO:0000259" key="2">
    <source>
        <dbReference type="Pfam" id="PF07687"/>
    </source>
</evidence>
<dbReference type="Pfam" id="PF07687">
    <property type="entry name" value="M20_dimer"/>
    <property type="match status" value="1"/>
</dbReference>
<reference evidence="3 4" key="1">
    <citation type="submission" date="2020-01" db="EMBL/GenBank/DDBJ databases">
        <authorList>
            <person name="Gulvik C.A."/>
            <person name="Batra D.G."/>
        </authorList>
    </citation>
    <scope>NUCLEOTIDE SEQUENCE [LARGE SCALE GENOMIC DNA]</scope>
    <source>
        <strain evidence="3 4">W9323</strain>
    </source>
</reference>
<feature type="binding site" evidence="1">
    <location>
        <position position="185"/>
    </location>
    <ligand>
        <name>Mn(2+)</name>
        <dbReference type="ChEBI" id="CHEBI:29035"/>
        <label>2</label>
    </ligand>
</feature>
<accession>A0A7D3XQB6</accession>
<dbReference type="InterPro" id="IPR011650">
    <property type="entry name" value="Peptidase_M20_dimer"/>
</dbReference>
<evidence type="ECO:0000313" key="3">
    <source>
        <dbReference type="EMBL" id="QKG83328.1"/>
    </source>
</evidence>
<dbReference type="InterPro" id="IPR017439">
    <property type="entry name" value="Amidohydrolase"/>
</dbReference>
<feature type="domain" description="Peptidase M20 dimerisation" evidence="2">
    <location>
        <begin position="233"/>
        <end position="326"/>
    </location>
</feature>
<proteinExistence type="predicted"/>
<keyword evidence="1" id="KW-0479">Metal-binding</keyword>
<dbReference type="KEGG" id="kpul:GXN76_01820"/>
<dbReference type="PANTHER" id="PTHR30575">
    <property type="entry name" value="PEPTIDASE M20"/>
    <property type="match status" value="1"/>
</dbReference>